<evidence type="ECO:0000256" key="1">
    <source>
        <dbReference type="ARBA" id="ARBA00010641"/>
    </source>
</evidence>
<protein>
    <submittedName>
        <fullName evidence="7">Sigma-70 family RNA polymerase sigma factor</fullName>
    </submittedName>
</protein>
<keyword evidence="3" id="KW-0731">Sigma factor</keyword>
<dbReference type="Gene3D" id="1.10.1740.10">
    <property type="match status" value="1"/>
</dbReference>
<gene>
    <name evidence="7" type="ORF">K1X11_012695</name>
</gene>
<accession>A0ABZ1C1Y1</accession>
<evidence type="ECO:0000256" key="4">
    <source>
        <dbReference type="ARBA" id="ARBA00023125"/>
    </source>
</evidence>
<dbReference type="EMBL" id="CP139781">
    <property type="protein sequence ID" value="WRQ85663.1"/>
    <property type="molecule type" value="Genomic_DNA"/>
</dbReference>
<comment type="similarity">
    <text evidence="1">Belongs to the sigma-70 factor family. ECF subfamily.</text>
</comment>
<dbReference type="SUPFAM" id="SSF88659">
    <property type="entry name" value="Sigma3 and sigma4 domains of RNA polymerase sigma factors"/>
    <property type="match status" value="1"/>
</dbReference>
<dbReference type="SUPFAM" id="SSF88946">
    <property type="entry name" value="Sigma2 domain of RNA polymerase sigma factors"/>
    <property type="match status" value="1"/>
</dbReference>
<dbReference type="NCBIfam" id="TIGR02937">
    <property type="entry name" value="sigma70-ECF"/>
    <property type="match status" value="1"/>
</dbReference>
<dbReference type="Pfam" id="PF08281">
    <property type="entry name" value="Sigma70_r4_2"/>
    <property type="match status" value="1"/>
</dbReference>
<dbReference type="InterPro" id="IPR036388">
    <property type="entry name" value="WH-like_DNA-bd_sf"/>
</dbReference>
<name>A0ABZ1C1Y1_9BACT</name>
<keyword evidence="4" id="KW-0238">DNA-binding</keyword>
<dbReference type="InterPro" id="IPR039425">
    <property type="entry name" value="RNA_pol_sigma-70-like"/>
</dbReference>
<proteinExistence type="inferred from homology"/>
<feature type="domain" description="RNA polymerase sigma factor 70 region 4 type 2" evidence="6">
    <location>
        <begin position="135"/>
        <end position="186"/>
    </location>
</feature>
<evidence type="ECO:0000259" key="6">
    <source>
        <dbReference type="Pfam" id="PF08281"/>
    </source>
</evidence>
<dbReference type="InterPro" id="IPR013324">
    <property type="entry name" value="RNA_pol_sigma_r3/r4-like"/>
</dbReference>
<organism evidence="7 8">
    <name type="scientific">Actomonas aquatica</name>
    <dbReference type="NCBI Taxonomy" id="2866162"/>
    <lineage>
        <taxon>Bacteria</taxon>
        <taxon>Pseudomonadati</taxon>
        <taxon>Verrucomicrobiota</taxon>
        <taxon>Opitutia</taxon>
        <taxon>Opitutales</taxon>
        <taxon>Opitutaceae</taxon>
        <taxon>Actomonas</taxon>
    </lineage>
</organism>
<keyword evidence="2" id="KW-0805">Transcription regulation</keyword>
<evidence type="ECO:0000256" key="2">
    <source>
        <dbReference type="ARBA" id="ARBA00023015"/>
    </source>
</evidence>
<dbReference type="Proteomes" id="UP000738431">
    <property type="component" value="Chromosome"/>
</dbReference>
<evidence type="ECO:0000313" key="7">
    <source>
        <dbReference type="EMBL" id="WRQ85663.1"/>
    </source>
</evidence>
<dbReference type="InterPro" id="IPR013249">
    <property type="entry name" value="RNA_pol_sigma70_r4_t2"/>
</dbReference>
<dbReference type="Gene3D" id="1.10.10.10">
    <property type="entry name" value="Winged helix-like DNA-binding domain superfamily/Winged helix DNA-binding domain"/>
    <property type="match status" value="1"/>
</dbReference>
<dbReference type="InterPro" id="IPR014284">
    <property type="entry name" value="RNA_pol_sigma-70_dom"/>
</dbReference>
<sequence length="196" mass="21572">MPTESPASLAALRRGDPAAWRTVYHAQWPRAWSAAAKYLRDPRDREDVASHALQQLSTQIANLKSMAHLDAMVIVLTQRRAISLLRELTAQKRADVAPASLDALEGGIDTNRLEDTHPLLPPDHGTPAEAATRRLDLQHCLADLPAADRDLLHAYFVDDRSSAEIAAATGANPNTLRSRVLRLLGHLRDRFESTSP</sequence>
<evidence type="ECO:0000256" key="3">
    <source>
        <dbReference type="ARBA" id="ARBA00023082"/>
    </source>
</evidence>
<dbReference type="PANTHER" id="PTHR43133">
    <property type="entry name" value="RNA POLYMERASE ECF-TYPE SIGMA FACTO"/>
    <property type="match status" value="1"/>
</dbReference>
<reference evidence="7 8" key="1">
    <citation type="submission" date="2023-12" db="EMBL/GenBank/DDBJ databases">
        <title>Description of an unclassified Opitutus bacterium of Verrucomicrobiota.</title>
        <authorList>
            <person name="Zhang D.-F."/>
        </authorList>
    </citation>
    <scope>NUCLEOTIDE SEQUENCE [LARGE SCALE GENOMIC DNA]</scope>
    <source>
        <strain evidence="7 8">WL0086</strain>
    </source>
</reference>
<evidence type="ECO:0000313" key="8">
    <source>
        <dbReference type="Proteomes" id="UP000738431"/>
    </source>
</evidence>
<dbReference type="PANTHER" id="PTHR43133:SF8">
    <property type="entry name" value="RNA POLYMERASE SIGMA FACTOR HI_1459-RELATED"/>
    <property type="match status" value="1"/>
</dbReference>
<dbReference type="RefSeq" id="WP_221032796.1">
    <property type="nucleotide sequence ID" value="NZ_CP139781.1"/>
</dbReference>
<evidence type="ECO:0000256" key="5">
    <source>
        <dbReference type="ARBA" id="ARBA00023163"/>
    </source>
</evidence>
<keyword evidence="5" id="KW-0804">Transcription</keyword>
<dbReference type="InterPro" id="IPR013325">
    <property type="entry name" value="RNA_pol_sigma_r2"/>
</dbReference>
<keyword evidence="8" id="KW-1185">Reference proteome</keyword>